<name>A0ACC1A0E3_9ROSI</name>
<evidence type="ECO:0000313" key="2">
    <source>
        <dbReference type="Proteomes" id="UP001164250"/>
    </source>
</evidence>
<sequence length="353" mass="38239">MIVQISVKDSKKKKKKKNIKGNYAVRHGHTFSSQILASDDVTTSHNLDLKVFASFNEELFKEITRLLTLDNFRQNEQLSKIQKFTTEDINKPEVILESFHMADGARPPPTNCPLVGPIPKAGAFSPIGAHGTVVSPSPGAVAGWMSNNSLSLPHLAVAAGPSLVQSSSAAAFLKHPRTLTGMTGMDYQSADSEHLTKRICIGQSDDVSFAGVSRTPNVYSQDDLTKAFVQTINQGSNVMSMDFHPQQQAILLVGTIVGDISLGDVGSQERLAHKSFKVWDILAASMPLQINAHVAGVNDIAFAHSNKQLFIVTCGDDKTIKVWDAVAGRGKYMFEGHEAPVYSFVFSTAIDGK</sequence>
<accession>A0ACC1A0E3</accession>
<dbReference type="EMBL" id="CM047909">
    <property type="protein sequence ID" value="KAJ0079755.1"/>
    <property type="molecule type" value="Genomic_DNA"/>
</dbReference>
<comment type="caution">
    <text evidence="1">The sequence shown here is derived from an EMBL/GenBank/DDBJ whole genome shotgun (WGS) entry which is preliminary data.</text>
</comment>
<reference evidence="2" key="1">
    <citation type="journal article" date="2023" name="G3 (Bethesda)">
        <title>Genome assembly and association tests identify interacting loci associated with vigor, precocity, and sex in interspecific pistachio rootstocks.</title>
        <authorList>
            <person name="Palmer W."/>
            <person name="Jacygrad E."/>
            <person name="Sagayaradj S."/>
            <person name="Cavanaugh K."/>
            <person name="Han R."/>
            <person name="Bertier L."/>
            <person name="Beede B."/>
            <person name="Kafkas S."/>
            <person name="Golino D."/>
            <person name="Preece J."/>
            <person name="Michelmore R."/>
        </authorList>
    </citation>
    <scope>NUCLEOTIDE SEQUENCE [LARGE SCALE GENOMIC DNA]</scope>
</reference>
<dbReference type="Proteomes" id="UP001164250">
    <property type="component" value="Chromosome 13"/>
</dbReference>
<organism evidence="1 2">
    <name type="scientific">Pistacia atlantica</name>
    <dbReference type="NCBI Taxonomy" id="434234"/>
    <lineage>
        <taxon>Eukaryota</taxon>
        <taxon>Viridiplantae</taxon>
        <taxon>Streptophyta</taxon>
        <taxon>Embryophyta</taxon>
        <taxon>Tracheophyta</taxon>
        <taxon>Spermatophyta</taxon>
        <taxon>Magnoliopsida</taxon>
        <taxon>eudicotyledons</taxon>
        <taxon>Gunneridae</taxon>
        <taxon>Pentapetalae</taxon>
        <taxon>rosids</taxon>
        <taxon>malvids</taxon>
        <taxon>Sapindales</taxon>
        <taxon>Anacardiaceae</taxon>
        <taxon>Pistacia</taxon>
    </lineage>
</organism>
<gene>
    <name evidence="1" type="ORF">Patl1_24445</name>
</gene>
<evidence type="ECO:0000313" key="1">
    <source>
        <dbReference type="EMBL" id="KAJ0079755.1"/>
    </source>
</evidence>
<keyword evidence="2" id="KW-1185">Reference proteome</keyword>
<proteinExistence type="predicted"/>
<protein>
    <submittedName>
        <fullName evidence="1">Uncharacterized protein</fullName>
    </submittedName>
</protein>